<reference evidence="1 2" key="1">
    <citation type="journal article" date="2011" name="BMC Genomics">
        <title>The genome sequence of E. coli W (ATCC 9637): comparative genome analysis and an improved genome-scale reconstruction of E. coli.</title>
        <authorList>
            <person name="Archer C.T."/>
            <person name="Kim J.F."/>
            <person name="Jeong H."/>
            <person name="Park J.H."/>
            <person name="Vickers C.E."/>
            <person name="Lee S.Y."/>
            <person name="Nielsen L.K."/>
        </authorList>
    </citation>
    <scope>NUCLEOTIDE SEQUENCE [LARGE SCALE GENOMIC DNA]</scope>
    <source>
        <strain evidence="2">ATCC 9637 / CCM 2024 / DSM 1116 / LMG 11080 / NBRC 13500 / NCIMB 8666 / NRRL B-766 / W</strain>
    </source>
</reference>
<dbReference type="KEGG" id="elw:ECW_m3947"/>
<gene>
    <name evidence="1" type="ordered locus">ECW_m3947</name>
</gene>
<evidence type="ECO:0000313" key="1">
    <source>
        <dbReference type="EMBL" id="ADT77285.1"/>
    </source>
</evidence>
<proteinExistence type="predicted"/>
<dbReference type="EMBL" id="CP002185">
    <property type="protein sequence ID" value="ADT77285.1"/>
    <property type="molecule type" value="Genomic_DNA"/>
</dbReference>
<organism evidence="1 2">
    <name type="scientific">Escherichia coli (strain ATCC 9637 / CCM 2024 / DSM 1116 / LMG 11080 / NBRC 13500 / NCIMB 8666 / NRRL B-766 / W)</name>
    <dbReference type="NCBI Taxonomy" id="566546"/>
    <lineage>
        <taxon>Bacteria</taxon>
        <taxon>Pseudomonadati</taxon>
        <taxon>Pseudomonadota</taxon>
        <taxon>Gammaproteobacteria</taxon>
        <taxon>Enterobacterales</taxon>
        <taxon>Enterobacteriaceae</taxon>
        <taxon>Escherichia</taxon>
    </lineage>
</organism>
<dbReference type="Proteomes" id="UP000008525">
    <property type="component" value="Chromosome"/>
</dbReference>
<dbReference type="AlphaFoldDB" id="A0A0H3F0L4"/>
<sequence length="65" mass="7013">MHSQSEVVTNMPVNEPLWPDCTWQLVLCVAGITLMRSNSVTVKALGAGLTTYSLIKAIKKLAVLA</sequence>
<evidence type="ECO:0000313" key="2">
    <source>
        <dbReference type="Proteomes" id="UP000008525"/>
    </source>
</evidence>
<protein>
    <submittedName>
        <fullName evidence="1">Uncharacterized protein</fullName>
    </submittedName>
</protein>
<name>A0A0H3F0L4_ECOLW</name>
<accession>A0A0H3F0L4</accession>